<evidence type="ECO:0000256" key="3">
    <source>
        <dbReference type="ARBA" id="ARBA00022692"/>
    </source>
</evidence>
<feature type="transmembrane region" description="Helical" evidence="8">
    <location>
        <begin position="305"/>
        <end position="322"/>
    </location>
</feature>
<dbReference type="SUPFAM" id="SSF103473">
    <property type="entry name" value="MFS general substrate transporter"/>
    <property type="match status" value="1"/>
</dbReference>
<gene>
    <name evidence="10" type="ORF">BEMITA_LOCUS8457</name>
</gene>
<dbReference type="InterPro" id="IPR011701">
    <property type="entry name" value="MFS"/>
</dbReference>
<dbReference type="AlphaFoldDB" id="A0A9P0F667"/>
<feature type="transmembrane region" description="Helical" evidence="8">
    <location>
        <begin position="401"/>
        <end position="425"/>
    </location>
</feature>
<feature type="transmembrane region" description="Helical" evidence="8">
    <location>
        <begin position="343"/>
        <end position="362"/>
    </location>
</feature>
<keyword evidence="5 8" id="KW-1133">Transmembrane helix</keyword>
<evidence type="ECO:0000256" key="5">
    <source>
        <dbReference type="ARBA" id="ARBA00022989"/>
    </source>
</evidence>
<reference evidence="10" key="1">
    <citation type="submission" date="2021-12" db="EMBL/GenBank/DDBJ databases">
        <authorList>
            <person name="King R."/>
        </authorList>
    </citation>
    <scope>NUCLEOTIDE SEQUENCE</scope>
</reference>
<feature type="transmembrane region" description="Helical" evidence="8">
    <location>
        <begin position="21"/>
        <end position="44"/>
    </location>
</feature>
<evidence type="ECO:0000256" key="4">
    <source>
        <dbReference type="ARBA" id="ARBA00022847"/>
    </source>
</evidence>
<dbReference type="OrthoDB" id="2985014at2759"/>
<dbReference type="GO" id="GO:0015293">
    <property type="term" value="F:symporter activity"/>
    <property type="evidence" value="ECO:0007669"/>
    <property type="project" value="UniProtKB-KW"/>
</dbReference>
<dbReference type="PANTHER" id="PTHR11662">
    <property type="entry name" value="SOLUTE CARRIER FAMILY 17"/>
    <property type="match status" value="1"/>
</dbReference>
<feature type="domain" description="Major facilitator superfamily (MFS) profile" evidence="9">
    <location>
        <begin position="31"/>
        <end position="460"/>
    </location>
</feature>
<proteinExistence type="predicted"/>
<keyword evidence="4" id="KW-0769">Symport</keyword>
<dbReference type="GO" id="GO:0016020">
    <property type="term" value="C:membrane"/>
    <property type="evidence" value="ECO:0007669"/>
    <property type="project" value="UniProtKB-SubCell"/>
</dbReference>
<organism evidence="10 11">
    <name type="scientific">Bemisia tabaci</name>
    <name type="common">Sweetpotato whitefly</name>
    <name type="synonym">Aleurodes tabaci</name>
    <dbReference type="NCBI Taxonomy" id="7038"/>
    <lineage>
        <taxon>Eukaryota</taxon>
        <taxon>Metazoa</taxon>
        <taxon>Ecdysozoa</taxon>
        <taxon>Arthropoda</taxon>
        <taxon>Hexapoda</taxon>
        <taxon>Insecta</taxon>
        <taxon>Pterygota</taxon>
        <taxon>Neoptera</taxon>
        <taxon>Paraneoptera</taxon>
        <taxon>Hemiptera</taxon>
        <taxon>Sternorrhyncha</taxon>
        <taxon>Aleyrodoidea</taxon>
        <taxon>Aleyrodidae</taxon>
        <taxon>Aleyrodinae</taxon>
        <taxon>Bemisia</taxon>
    </lineage>
</organism>
<sequence length="490" mass="54582">MDTDIERKESISSETKISNKTFGWIGQRHLLSILLFACVFINYLQRVNISVAVVAMTLKINNTDNGDTQQPQTFDWNTSERSTILSSFFWGYLVMNLPAAVLGRFINNKYLLAMSTTVGSILACTSPIIVSYLGWKGLTGLRLFQGVFQAFMMPMVHGIMSKWAPPQERGRLVGFILGGIQFGTMIILVMAGFLASSSLGWPSIFYISGALGLAWVVFWMIFGDTSPTNSKIISEEELKYIVKNINYHDEKEKRMKTPWRHILTSLPVWAVVVAHTAHNWGFWLLLTEMPQFFSSVLKINIKEDGLLSALPYLAMWCLMFPVSYVADKMIHGEIASITTTRKLWNSIGMWGGCVGLAALGYLDDQEVTAIITYIFIVAIGCSVNCGFNVNHMDLSPNFAGILMGMTNAAASAGGLLAPLSVAYIVKDMNSMIQWRQVFFSGAAILFFGNLFYIIFASGNLQKWNEPAESSERAEDNNKQKVGLETNNVQD</sequence>
<keyword evidence="11" id="KW-1185">Reference proteome</keyword>
<dbReference type="InterPro" id="IPR036259">
    <property type="entry name" value="MFS_trans_sf"/>
</dbReference>
<evidence type="ECO:0000256" key="2">
    <source>
        <dbReference type="ARBA" id="ARBA00022448"/>
    </source>
</evidence>
<dbReference type="CDD" id="cd17318">
    <property type="entry name" value="MFS_SLC17"/>
    <property type="match status" value="1"/>
</dbReference>
<feature type="transmembrane region" description="Helical" evidence="8">
    <location>
        <begin position="201"/>
        <end position="222"/>
    </location>
</feature>
<dbReference type="PROSITE" id="PS50850">
    <property type="entry name" value="MFS"/>
    <property type="match status" value="1"/>
</dbReference>
<dbReference type="FunFam" id="1.20.1250.20:FF:000423">
    <property type="entry name" value="Putative inorganic phosphate cotransporter-like Protein"/>
    <property type="match status" value="1"/>
</dbReference>
<dbReference type="FunFam" id="1.20.1250.20:FF:000003">
    <property type="entry name" value="Solute carrier family 17 member 3"/>
    <property type="match status" value="1"/>
</dbReference>
<feature type="transmembrane region" description="Helical" evidence="8">
    <location>
        <begin position="172"/>
        <end position="195"/>
    </location>
</feature>
<evidence type="ECO:0000256" key="6">
    <source>
        <dbReference type="ARBA" id="ARBA00023136"/>
    </source>
</evidence>
<evidence type="ECO:0000313" key="10">
    <source>
        <dbReference type="EMBL" id="CAH0389649.1"/>
    </source>
</evidence>
<dbReference type="Proteomes" id="UP001152759">
    <property type="component" value="Chromosome 5"/>
</dbReference>
<dbReference type="KEGG" id="btab:109038456"/>
<protein>
    <recommendedName>
        <fullName evidence="9">Major facilitator superfamily (MFS) profile domain-containing protein</fullName>
    </recommendedName>
</protein>
<keyword evidence="6 8" id="KW-0472">Membrane</keyword>
<feature type="transmembrane region" description="Helical" evidence="8">
    <location>
        <begin position="141"/>
        <end position="160"/>
    </location>
</feature>
<evidence type="ECO:0000256" key="8">
    <source>
        <dbReference type="SAM" id="Phobius"/>
    </source>
</evidence>
<feature type="compositionally biased region" description="Basic and acidic residues" evidence="7">
    <location>
        <begin position="469"/>
        <end position="478"/>
    </location>
</feature>
<accession>A0A9P0F667</accession>
<comment type="subcellular location">
    <subcellularLocation>
        <location evidence="1">Membrane</location>
        <topology evidence="1">Multi-pass membrane protein</topology>
    </subcellularLocation>
</comment>
<dbReference type="Pfam" id="PF07690">
    <property type="entry name" value="MFS_1"/>
    <property type="match status" value="1"/>
</dbReference>
<dbReference type="InterPro" id="IPR020846">
    <property type="entry name" value="MFS_dom"/>
</dbReference>
<feature type="transmembrane region" description="Helical" evidence="8">
    <location>
        <begin position="262"/>
        <end position="285"/>
    </location>
</feature>
<dbReference type="InterPro" id="IPR050382">
    <property type="entry name" value="MFS_Na/Anion_cotransporter"/>
</dbReference>
<keyword evidence="3 8" id="KW-0812">Transmembrane</keyword>
<keyword evidence="2" id="KW-0813">Transport</keyword>
<evidence type="ECO:0000313" key="11">
    <source>
        <dbReference type="Proteomes" id="UP001152759"/>
    </source>
</evidence>
<dbReference type="PANTHER" id="PTHR11662:SF280">
    <property type="entry name" value="FI21844P1-RELATED"/>
    <property type="match status" value="1"/>
</dbReference>
<feature type="transmembrane region" description="Helical" evidence="8">
    <location>
        <begin position="368"/>
        <end position="389"/>
    </location>
</feature>
<evidence type="ECO:0000256" key="1">
    <source>
        <dbReference type="ARBA" id="ARBA00004141"/>
    </source>
</evidence>
<name>A0A9P0F667_BEMTA</name>
<feature type="transmembrane region" description="Helical" evidence="8">
    <location>
        <begin position="437"/>
        <end position="455"/>
    </location>
</feature>
<feature type="region of interest" description="Disordered" evidence="7">
    <location>
        <begin position="467"/>
        <end position="490"/>
    </location>
</feature>
<evidence type="ECO:0000259" key="9">
    <source>
        <dbReference type="PROSITE" id="PS50850"/>
    </source>
</evidence>
<dbReference type="EMBL" id="OU963866">
    <property type="protein sequence ID" value="CAH0389649.1"/>
    <property type="molecule type" value="Genomic_DNA"/>
</dbReference>
<feature type="transmembrane region" description="Helical" evidence="8">
    <location>
        <begin position="84"/>
        <end position="103"/>
    </location>
</feature>
<feature type="transmembrane region" description="Helical" evidence="8">
    <location>
        <begin position="110"/>
        <end position="135"/>
    </location>
</feature>
<evidence type="ECO:0000256" key="7">
    <source>
        <dbReference type="SAM" id="MobiDB-lite"/>
    </source>
</evidence>
<dbReference type="Gene3D" id="1.20.1250.20">
    <property type="entry name" value="MFS general substrate transporter like domains"/>
    <property type="match status" value="2"/>
</dbReference>
<dbReference type="GO" id="GO:0006820">
    <property type="term" value="P:monoatomic anion transport"/>
    <property type="evidence" value="ECO:0007669"/>
    <property type="project" value="TreeGrafter"/>
</dbReference>